<feature type="transmembrane region" description="Helical" evidence="1">
    <location>
        <begin position="94"/>
        <end position="120"/>
    </location>
</feature>
<gene>
    <name evidence="3" type="ORF">P1P91_09685</name>
</gene>
<dbReference type="InterPro" id="IPR029787">
    <property type="entry name" value="Nucleotide_cyclase"/>
</dbReference>
<dbReference type="PROSITE" id="PS50887">
    <property type="entry name" value="GGDEF"/>
    <property type="match status" value="1"/>
</dbReference>
<accession>A0ABY9YWK4</accession>
<dbReference type="EMBL" id="CP119391">
    <property type="protein sequence ID" value="WNK19147.1"/>
    <property type="molecule type" value="Genomic_DNA"/>
</dbReference>
<keyword evidence="3" id="KW-0548">Nucleotidyltransferase</keyword>
<keyword evidence="1" id="KW-1133">Transmembrane helix</keyword>
<evidence type="ECO:0000256" key="1">
    <source>
        <dbReference type="SAM" id="Phobius"/>
    </source>
</evidence>
<name>A0ABY9YWK4_9GAMM</name>
<feature type="transmembrane region" description="Helical" evidence="1">
    <location>
        <begin position="35"/>
        <end position="57"/>
    </location>
</feature>
<dbReference type="Proteomes" id="UP001301869">
    <property type="component" value="Chromosome"/>
</dbReference>
<protein>
    <submittedName>
        <fullName evidence="3">Diguanylate cyclase</fullName>
        <ecNumber evidence="3">2.7.7.65</ecNumber>
    </submittedName>
</protein>
<organism evidence="3 4">
    <name type="scientific">Halomonas piscis</name>
    <dbReference type="NCBI Taxonomy" id="3031727"/>
    <lineage>
        <taxon>Bacteria</taxon>
        <taxon>Pseudomonadati</taxon>
        <taxon>Pseudomonadota</taxon>
        <taxon>Gammaproteobacteria</taxon>
        <taxon>Oceanospirillales</taxon>
        <taxon>Halomonadaceae</taxon>
        <taxon>Halomonas</taxon>
    </lineage>
</organism>
<evidence type="ECO:0000259" key="2">
    <source>
        <dbReference type="PROSITE" id="PS50887"/>
    </source>
</evidence>
<evidence type="ECO:0000313" key="4">
    <source>
        <dbReference type="Proteomes" id="UP001301869"/>
    </source>
</evidence>
<keyword evidence="4" id="KW-1185">Reference proteome</keyword>
<dbReference type="Pfam" id="PF00990">
    <property type="entry name" value="GGDEF"/>
    <property type="match status" value="1"/>
</dbReference>
<dbReference type="EC" id="2.7.7.65" evidence="3"/>
<dbReference type="Gene3D" id="3.30.70.270">
    <property type="match status" value="1"/>
</dbReference>
<dbReference type="GO" id="GO:0052621">
    <property type="term" value="F:diguanylate cyclase activity"/>
    <property type="evidence" value="ECO:0007669"/>
    <property type="project" value="UniProtKB-EC"/>
</dbReference>
<keyword evidence="1" id="KW-0472">Membrane</keyword>
<feature type="transmembrane region" description="Helical" evidence="1">
    <location>
        <begin position="6"/>
        <end position="28"/>
    </location>
</feature>
<proteinExistence type="predicted"/>
<keyword evidence="3" id="KW-0808">Transferase</keyword>
<feature type="transmembrane region" description="Helical" evidence="1">
    <location>
        <begin position="126"/>
        <end position="144"/>
    </location>
</feature>
<dbReference type="SUPFAM" id="SSF55073">
    <property type="entry name" value="Nucleotide cyclase"/>
    <property type="match status" value="1"/>
</dbReference>
<dbReference type="InterPro" id="IPR000160">
    <property type="entry name" value="GGDEF_dom"/>
</dbReference>
<keyword evidence="1" id="KW-0812">Transmembrane</keyword>
<sequence length="286" mass="31822">MSGHAISRRLMTLAFAASPVLMAIYAAWRYAMGDYVSLFTPLFMVLVLLAALLLHLYRSSSPYLPRMILLLATYLTLLAAIWHPPAISPVWLGLPLAATFLLLPLWAALAIVLLLAPAWWLTPLASASPSWVMGFLITALLLALPRWEHARRRALLRALVLGRRLAVLAIHLPQLDMAGEQFGHRARRALLDTLCREVQRQRRDDDVLGRASAATFWLVLPDTGESGALLLQERLTRELARQVLVETGQLEARVAVCRLRQGEGIAPFTARLEQRSRALAAPPERV</sequence>
<feature type="domain" description="GGDEF" evidence="2">
    <location>
        <begin position="163"/>
        <end position="286"/>
    </location>
</feature>
<dbReference type="RefSeq" id="WP_311882268.1">
    <property type="nucleotide sequence ID" value="NZ_CP119391.1"/>
</dbReference>
<reference evidence="3 4" key="1">
    <citation type="submission" date="2023-03" db="EMBL/GenBank/DDBJ databases">
        <title>Halomonas sp. nov., isolated from Korean tranditional fermented seafood 'Jeotgal'.</title>
        <authorList>
            <person name="Kim B."/>
            <person name="Shin N.-R."/>
        </authorList>
    </citation>
    <scope>NUCLEOTIDE SEQUENCE [LARGE SCALE GENOMIC DNA]</scope>
    <source>
        <strain evidence="3 4">SG2L-4</strain>
    </source>
</reference>
<evidence type="ECO:0000313" key="3">
    <source>
        <dbReference type="EMBL" id="WNK19147.1"/>
    </source>
</evidence>
<dbReference type="InterPro" id="IPR043128">
    <property type="entry name" value="Rev_trsase/Diguanyl_cyclase"/>
</dbReference>